<dbReference type="EMBL" id="VWOX01000012">
    <property type="protein sequence ID" value="KAA5540738.1"/>
    <property type="molecule type" value="Genomic_DNA"/>
</dbReference>
<feature type="transmembrane region" description="Helical" evidence="1">
    <location>
        <begin position="12"/>
        <end position="31"/>
    </location>
</feature>
<feature type="transmembrane region" description="Helical" evidence="1">
    <location>
        <begin position="74"/>
        <end position="92"/>
    </location>
</feature>
<gene>
    <name evidence="2" type="ORF">FYK55_20355</name>
</gene>
<comment type="caution">
    <text evidence="2">The sequence shown here is derived from an EMBL/GenBank/DDBJ whole genome shotgun (WGS) entry which is preliminary data.</text>
</comment>
<evidence type="ECO:0000313" key="2">
    <source>
        <dbReference type="EMBL" id="KAA5540738.1"/>
    </source>
</evidence>
<feature type="transmembrane region" description="Helical" evidence="1">
    <location>
        <begin position="43"/>
        <end position="62"/>
    </location>
</feature>
<dbReference type="Proteomes" id="UP000324479">
    <property type="component" value="Unassembled WGS sequence"/>
</dbReference>
<accession>A0A5M6CZS2</accession>
<feature type="transmembrane region" description="Helical" evidence="1">
    <location>
        <begin position="158"/>
        <end position="180"/>
    </location>
</feature>
<reference evidence="2 3" key="1">
    <citation type="submission" date="2019-08" db="EMBL/GenBank/DDBJ databases">
        <authorList>
            <person name="Dhanesh K."/>
            <person name="Kumar G."/>
            <person name="Sasikala C."/>
            <person name="Venkata Ramana C."/>
        </authorList>
    </citation>
    <scope>NUCLEOTIDE SEQUENCE [LARGE SCALE GENOMIC DNA]</scope>
    <source>
        <strain evidence="2 3">JC645</strain>
    </source>
</reference>
<feature type="transmembrane region" description="Helical" evidence="1">
    <location>
        <begin position="104"/>
        <end position="124"/>
    </location>
</feature>
<keyword evidence="1" id="KW-1133">Transmembrane helix</keyword>
<evidence type="ECO:0000256" key="1">
    <source>
        <dbReference type="SAM" id="Phobius"/>
    </source>
</evidence>
<proteinExistence type="predicted"/>
<keyword evidence="1" id="KW-0812">Transmembrane</keyword>
<keyword evidence="1" id="KW-0472">Membrane</keyword>
<feature type="transmembrane region" description="Helical" evidence="1">
    <location>
        <begin position="131"/>
        <end position="152"/>
    </location>
</feature>
<keyword evidence="3" id="KW-1185">Reference proteome</keyword>
<sequence>MESSSRLKRPLLYALIGSVILAALLGIIVVLRNNWGWFEVRVILTTLVVAVASLCGLACDLSRTPGGRNWLPRSGLLLTLLAAILILVGMWVEIHAIEFWKCTWIVSIFTVATVHVCLLSIAKLPSRFRWVYFISWQIIYGLAALLSAIIVFEFDSQGVWQFVAAHSIVVAAISFVIPILHRIGKMDPNRGDLLMPVDARNVDSIDREIARLQGRITELQRMRSEITGPLPEESLPA</sequence>
<protein>
    <submittedName>
        <fullName evidence="2">Uncharacterized protein</fullName>
    </submittedName>
</protein>
<dbReference type="RefSeq" id="WP_150078304.1">
    <property type="nucleotide sequence ID" value="NZ_VWOX01000012.1"/>
</dbReference>
<name>A0A5M6CZS2_9BACT</name>
<dbReference type="AlphaFoldDB" id="A0A5M6CZS2"/>
<evidence type="ECO:0000313" key="3">
    <source>
        <dbReference type="Proteomes" id="UP000324479"/>
    </source>
</evidence>
<organism evidence="2 3">
    <name type="scientific">Roseiconus nitratireducens</name>
    <dbReference type="NCBI Taxonomy" id="2605748"/>
    <lineage>
        <taxon>Bacteria</taxon>
        <taxon>Pseudomonadati</taxon>
        <taxon>Planctomycetota</taxon>
        <taxon>Planctomycetia</taxon>
        <taxon>Pirellulales</taxon>
        <taxon>Pirellulaceae</taxon>
        <taxon>Roseiconus</taxon>
    </lineage>
</organism>